<dbReference type="InterPro" id="IPR001173">
    <property type="entry name" value="Glyco_trans_2-like"/>
</dbReference>
<dbReference type="Proteomes" id="UP000618733">
    <property type="component" value="Unassembled WGS sequence"/>
</dbReference>
<name>A0A934QBZ1_9MICO</name>
<evidence type="ECO:0000259" key="1">
    <source>
        <dbReference type="Pfam" id="PF00535"/>
    </source>
</evidence>
<evidence type="ECO:0000313" key="2">
    <source>
        <dbReference type="EMBL" id="MBK0421628.1"/>
    </source>
</evidence>
<dbReference type="EMBL" id="JAEHOI010000005">
    <property type="protein sequence ID" value="MBK0421628.1"/>
    <property type="molecule type" value="Genomic_DNA"/>
</dbReference>
<gene>
    <name evidence="2" type="ORF">JD292_06030</name>
</gene>
<dbReference type="SUPFAM" id="SSF53448">
    <property type="entry name" value="Nucleotide-diphospho-sugar transferases"/>
    <property type="match status" value="1"/>
</dbReference>
<feature type="domain" description="Glycosyltransferase 2-like" evidence="1">
    <location>
        <begin position="13"/>
        <end position="134"/>
    </location>
</feature>
<reference evidence="2" key="1">
    <citation type="submission" date="2020-12" db="EMBL/GenBank/DDBJ databases">
        <title>Leucobacter sp. CAS2, isolated from Chromium sludge.</title>
        <authorList>
            <person name="Xu Z."/>
        </authorList>
    </citation>
    <scope>NUCLEOTIDE SEQUENCE</scope>
    <source>
        <strain evidence="2">CSA2</strain>
    </source>
</reference>
<protein>
    <submittedName>
        <fullName evidence="2">Glycosyltransferase</fullName>
    </submittedName>
</protein>
<accession>A0A934QBZ1</accession>
<proteinExistence type="predicted"/>
<organism evidence="2 3">
    <name type="scientific">Leucobacter edaphi</name>
    <dbReference type="NCBI Taxonomy" id="2796472"/>
    <lineage>
        <taxon>Bacteria</taxon>
        <taxon>Bacillati</taxon>
        <taxon>Actinomycetota</taxon>
        <taxon>Actinomycetes</taxon>
        <taxon>Micrococcales</taxon>
        <taxon>Microbacteriaceae</taxon>
        <taxon>Leucobacter</taxon>
    </lineage>
</organism>
<dbReference type="Pfam" id="PF00535">
    <property type="entry name" value="Glycos_transf_2"/>
    <property type="match status" value="1"/>
</dbReference>
<dbReference type="Gene3D" id="3.90.550.10">
    <property type="entry name" value="Spore Coat Polysaccharide Biosynthesis Protein SpsA, Chain A"/>
    <property type="match status" value="1"/>
</dbReference>
<dbReference type="RefSeq" id="WP_200131837.1">
    <property type="nucleotide sequence ID" value="NZ_JAEHOI010000005.1"/>
</dbReference>
<sequence>MALNEGSAPEVDLIIPVHTPTRPIERAVRSALRSDASVRITVVAHNTDPEPIAARLGALSSDRRVRILEFADGIRSATGPFNFGLDQATGRFTSVMGSDDELEPGAIASWLRLADRRNAAAVIPRQRHASGGGVMTPVARPLRTTGLDPVRDRLDYRSAPLGLVSRERFGELRFAEGLRTGEDVSYVLRLWASGEEIAFDRRGPAYLVHDDAGDRITFTEAPVRDDLEHIERILDDPWFRGLPEPVRRAFATKALRVSVFGAVHGRQNRDHWAPEDLASLRRIAERLIAAADRPEGPLSRADRNLLDAILGPDADAARLRALGEARRRFASIDALIPRRIGRILDREAPLRFITASLFLR</sequence>
<comment type="caution">
    <text evidence="2">The sequence shown here is derived from an EMBL/GenBank/DDBJ whole genome shotgun (WGS) entry which is preliminary data.</text>
</comment>
<keyword evidence="3" id="KW-1185">Reference proteome</keyword>
<dbReference type="InterPro" id="IPR029044">
    <property type="entry name" value="Nucleotide-diphossugar_trans"/>
</dbReference>
<evidence type="ECO:0000313" key="3">
    <source>
        <dbReference type="Proteomes" id="UP000618733"/>
    </source>
</evidence>
<dbReference type="AlphaFoldDB" id="A0A934QBZ1"/>